<keyword evidence="1" id="KW-0175">Coiled coil</keyword>
<feature type="coiled-coil region" evidence="1">
    <location>
        <begin position="68"/>
        <end position="110"/>
    </location>
</feature>
<dbReference type="RefSeq" id="WP_085799666.1">
    <property type="nucleotide sequence ID" value="NZ_FWXB01000004.1"/>
</dbReference>
<reference evidence="3 4" key="1">
    <citation type="submission" date="2017-03" db="EMBL/GenBank/DDBJ databases">
        <authorList>
            <person name="Afonso C.L."/>
            <person name="Miller P.J."/>
            <person name="Scott M.A."/>
            <person name="Spackman E."/>
            <person name="Goraichik I."/>
            <person name="Dimitrov K.M."/>
            <person name="Suarez D.L."/>
            <person name="Swayne D.E."/>
        </authorList>
    </citation>
    <scope>NUCLEOTIDE SEQUENCE [LARGE SCALE GENOMIC DNA]</scope>
    <source>
        <strain evidence="3 4">CECT 7745</strain>
    </source>
</reference>
<keyword evidence="4" id="KW-1185">Reference proteome</keyword>
<proteinExistence type="predicted"/>
<feature type="transmembrane region" description="Helical" evidence="2">
    <location>
        <begin position="249"/>
        <end position="269"/>
    </location>
</feature>
<feature type="transmembrane region" description="Helical" evidence="2">
    <location>
        <begin position="290"/>
        <end position="311"/>
    </location>
</feature>
<evidence type="ECO:0000256" key="1">
    <source>
        <dbReference type="SAM" id="Coils"/>
    </source>
</evidence>
<dbReference type="InterPro" id="IPR011066">
    <property type="entry name" value="MscS_channel_C_sf"/>
</dbReference>
<evidence type="ECO:0000256" key="2">
    <source>
        <dbReference type="SAM" id="Phobius"/>
    </source>
</evidence>
<evidence type="ECO:0000313" key="4">
    <source>
        <dbReference type="Proteomes" id="UP000193224"/>
    </source>
</evidence>
<dbReference type="OrthoDB" id="9809206at2"/>
<evidence type="ECO:0000313" key="3">
    <source>
        <dbReference type="EMBL" id="SMC11704.1"/>
    </source>
</evidence>
<keyword evidence="2" id="KW-0472">Membrane</keyword>
<gene>
    <name evidence="3" type="ORF">ROA7745_01521</name>
</gene>
<organism evidence="3 4">
    <name type="scientific">Roseovarius aestuarii</name>
    <dbReference type="NCBI Taxonomy" id="475083"/>
    <lineage>
        <taxon>Bacteria</taxon>
        <taxon>Pseudomonadati</taxon>
        <taxon>Pseudomonadota</taxon>
        <taxon>Alphaproteobacteria</taxon>
        <taxon>Rhodobacterales</taxon>
        <taxon>Roseobacteraceae</taxon>
        <taxon>Roseovarius</taxon>
    </lineage>
</organism>
<feature type="coiled-coil region" evidence="1">
    <location>
        <begin position="148"/>
        <end position="192"/>
    </location>
</feature>
<dbReference type="AlphaFoldDB" id="A0A1X7BQ70"/>
<dbReference type="Proteomes" id="UP000193224">
    <property type="component" value="Unassembled WGS sequence"/>
</dbReference>
<sequence length="571" mass="62946">MQITVFGKITRAFGAFLISVTIAILLAASPGTAQEGAEDASAEDIAAQELVERAKTTIVTLEPLLESLATLESQAQDLSAQTEAASEAEQAALQEELEALGAEIDLVRDQISIVVTGVSEQEYLNLESTEFDLRRELEALVEPFVSGLKGATENARQIERTRRALAATGRRLADAELAVENTEAAIPQASNDTVLTLLTQQLELWKERVEINRSQYDALTQQLTDLSSERASARRNVDSALSGFFRDRGLSILLGLSAFTGFLVACRLIRWLALRIYGFTGRPTSFAARLSNLIFTGFTVLGSFVAMIIVFNLRNDWLLLGLAGLLTFALLWLAIRMLPNLLEQITVLLNLGAVQEDERVLFNGVPFRVSKLSFYTDLVNPALDGGEFTLPVRELVGLHSRPAAENESWFPSEKGDWVRLTDGHAGQVVAQTPEMVVLKLLGGAQVTYQTSDYLDQTPENLSHGFRVEVEFGISYRHQAKAATEIPRLMRDGVEARIKAFLRDESLRAVEVELLRAGTSSIDYEVEVDVGGAAAPRFEEIERELARILVELATENDWEIPFQQVVVHRAVD</sequence>
<dbReference type="GO" id="GO:0016020">
    <property type="term" value="C:membrane"/>
    <property type="evidence" value="ECO:0007669"/>
    <property type="project" value="InterPro"/>
</dbReference>
<dbReference type="EMBL" id="FWXB01000004">
    <property type="protein sequence ID" value="SMC11704.1"/>
    <property type="molecule type" value="Genomic_DNA"/>
</dbReference>
<keyword evidence="2" id="KW-0812">Transmembrane</keyword>
<name>A0A1X7BQ70_9RHOB</name>
<feature type="transmembrane region" description="Helical" evidence="2">
    <location>
        <begin position="317"/>
        <end position="335"/>
    </location>
</feature>
<accession>A0A1X7BQ70</accession>
<protein>
    <submittedName>
        <fullName evidence="3">Uncharacterized protein</fullName>
    </submittedName>
</protein>
<dbReference type="SUPFAM" id="SSF82689">
    <property type="entry name" value="Mechanosensitive channel protein MscS (YggB), C-terminal domain"/>
    <property type="match status" value="1"/>
</dbReference>
<keyword evidence="2" id="KW-1133">Transmembrane helix</keyword>